<dbReference type="Proteomes" id="UP000284451">
    <property type="component" value="Unassembled WGS sequence"/>
</dbReference>
<comment type="caution">
    <text evidence="1">The sequence shown here is derived from an EMBL/GenBank/DDBJ whole genome shotgun (WGS) entry which is preliminary data.</text>
</comment>
<accession>A0A443KPS8</accession>
<dbReference type="RefSeq" id="WP_128230888.1">
    <property type="nucleotide sequence ID" value="NZ_SAUY01000001.1"/>
</dbReference>
<name>A0A443KPS8_9RHOB</name>
<reference evidence="1 2" key="1">
    <citation type="submission" date="2019-01" db="EMBL/GenBank/DDBJ databases">
        <title>Sinorhodobacter populi sp. nov. isolated from the symptomatic bark tissue of Populus euramericana canker.</title>
        <authorList>
            <person name="Xu G."/>
        </authorList>
    </citation>
    <scope>NUCLEOTIDE SEQUENCE [LARGE SCALE GENOMIC DNA]</scope>
    <source>
        <strain evidence="1 2">07D10-4-3</strain>
    </source>
</reference>
<gene>
    <name evidence="1" type="ORF">D2T29_00400</name>
</gene>
<proteinExistence type="predicted"/>
<organism evidence="1 2">
    <name type="scientific">Paenirhodobacter populi</name>
    <dbReference type="NCBI Taxonomy" id="2306993"/>
    <lineage>
        <taxon>Bacteria</taxon>
        <taxon>Pseudomonadati</taxon>
        <taxon>Pseudomonadota</taxon>
        <taxon>Alphaproteobacteria</taxon>
        <taxon>Rhodobacterales</taxon>
        <taxon>Rhodobacter group</taxon>
        <taxon>Paenirhodobacter</taxon>
    </lineage>
</organism>
<dbReference type="AlphaFoldDB" id="A0A443KPS8"/>
<dbReference type="EMBL" id="SAUY01000001">
    <property type="protein sequence ID" value="RWR34971.1"/>
    <property type="molecule type" value="Genomic_DNA"/>
</dbReference>
<protein>
    <submittedName>
        <fullName evidence="1">Uncharacterized protein</fullName>
    </submittedName>
</protein>
<evidence type="ECO:0000313" key="2">
    <source>
        <dbReference type="Proteomes" id="UP000284451"/>
    </source>
</evidence>
<evidence type="ECO:0000313" key="1">
    <source>
        <dbReference type="EMBL" id="RWR34971.1"/>
    </source>
</evidence>
<sequence length="110" mass="12479">MSALHRYVREKMGLAEIYLDDGAPVSAAHNLRAAADAAIAYWIERQIALGIDPEEILQQLVDQFKFRRMRKIGDERPYARLFGLGVSATCTADSRGLLRNWLAAFGRRMR</sequence>
<reference evidence="1 2" key="2">
    <citation type="submission" date="2019-01" db="EMBL/GenBank/DDBJ databases">
        <authorList>
            <person name="Li Y."/>
        </authorList>
    </citation>
    <scope>NUCLEOTIDE SEQUENCE [LARGE SCALE GENOMIC DNA]</scope>
    <source>
        <strain evidence="1 2">07D10-4-3</strain>
    </source>
</reference>